<dbReference type="OrthoDB" id="4951845at2759"/>
<protein>
    <recommendedName>
        <fullName evidence="2">glutathione transferase</fullName>
        <ecNumber evidence="2">2.5.1.18</ecNumber>
    </recommendedName>
</protein>
<dbReference type="InterPro" id="IPR036249">
    <property type="entry name" value="Thioredoxin-like_sf"/>
</dbReference>
<evidence type="ECO:0000256" key="2">
    <source>
        <dbReference type="ARBA" id="ARBA00012452"/>
    </source>
</evidence>
<dbReference type="GeneID" id="115737689"/>
<evidence type="ECO:0000256" key="4">
    <source>
        <dbReference type="ARBA" id="ARBA00022679"/>
    </source>
</evidence>
<dbReference type="GO" id="GO:0006749">
    <property type="term" value="P:glutathione metabolic process"/>
    <property type="evidence" value="ECO:0007669"/>
    <property type="project" value="InterPro"/>
</dbReference>
<reference evidence="10" key="1">
    <citation type="submission" date="2025-08" db="UniProtKB">
        <authorList>
            <consortium name="RefSeq"/>
        </authorList>
    </citation>
    <scope>IDENTIFICATION</scope>
    <source>
        <tissue evidence="10">Leaf</tissue>
    </source>
</reference>
<evidence type="ECO:0000313" key="10">
    <source>
        <dbReference type="RefSeq" id="XP_030525823.1"/>
    </source>
</evidence>
<dbReference type="InterPro" id="IPR045074">
    <property type="entry name" value="GST_C_Tau"/>
</dbReference>
<dbReference type="Gene3D" id="3.40.30.10">
    <property type="entry name" value="Glutaredoxin"/>
    <property type="match status" value="1"/>
</dbReference>
<dbReference type="PROSITE" id="PS50405">
    <property type="entry name" value="GST_CTER"/>
    <property type="match status" value="1"/>
</dbReference>
<dbReference type="SFLD" id="SFLDS00019">
    <property type="entry name" value="Glutathione_Transferase_(cytos"/>
    <property type="match status" value="1"/>
</dbReference>
<dbReference type="InterPro" id="IPR045073">
    <property type="entry name" value="Omega/Tau-like"/>
</dbReference>
<keyword evidence="4" id="KW-0808">Transferase</keyword>
<comment type="catalytic activity">
    <reaction evidence="6">
        <text>RX + glutathione = an S-substituted glutathione + a halide anion + H(+)</text>
        <dbReference type="Rhea" id="RHEA:16437"/>
        <dbReference type="ChEBI" id="CHEBI:15378"/>
        <dbReference type="ChEBI" id="CHEBI:16042"/>
        <dbReference type="ChEBI" id="CHEBI:17792"/>
        <dbReference type="ChEBI" id="CHEBI:57925"/>
        <dbReference type="ChEBI" id="CHEBI:90779"/>
        <dbReference type="EC" id="2.5.1.18"/>
    </reaction>
</comment>
<dbReference type="InterPro" id="IPR004045">
    <property type="entry name" value="Glutathione_S-Trfase_N"/>
</dbReference>
<feature type="domain" description="GST N-terminal" evidence="7">
    <location>
        <begin position="15"/>
        <end position="95"/>
    </location>
</feature>
<dbReference type="InterPro" id="IPR004046">
    <property type="entry name" value="GST_C"/>
</dbReference>
<keyword evidence="9" id="KW-1185">Reference proteome</keyword>
<evidence type="ECO:0000256" key="5">
    <source>
        <dbReference type="ARBA" id="ARBA00025743"/>
    </source>
</evidence>
<dbReference type="GO" id="GO:0005829">
    <property type="term" value="C:cytosol"/>
    <property type="evidence" value="ECO:0007669"/>
    <property type="project" value="UniProtKB-SubCell"/>
</dbReference>
<evidence type="ECO:0000313" key="9">
    <source>
        <dbReference type="Proteomes" id="UP000827889"/>
    </source>
</evidence>
<dbReference type="EC" id="2.5.1.18" evidence="2"/>
<gene>
    <name evidence="10" type="primary">LOC115737689</name>
</gene>
<dbReference type="SFLD" id="SFLDG01152">
    <property type="entry name" value="Main.3:_Omega-_and_Tau-like"/>
    <property type="match status" value="1"/>
</dbReference>
<dbReference type="SFLD" id="SFLDG00358">
    <property type="entry name" value="Main_(cytGST)"/>
    <property type="match status" value="1"/>
</dbReference>
<dbReference type="Pfam" id="PF02798">
    <property type="entry name" value="GST_N"/>
    <property type="match status" value="1"/>
</dbReference>
<dbReference type="RefSeq" id="XP_030525823.1">
    <property type="nucleotide sequence ID" value="XM_030669963.2"/>
</dbReference>
<dbReference type="SUPFAM" id="SSF52833">
    <property type="entry name" value="Thioredoxin-like"/>
    <property type="match status" value="1"/>
</dbReference>
<dbReference type="Gene3D" id="1.20.1050.10">
    <property type="match status" value="1"/>
</dbReference>
<dbReference type="AlphaFoldDB" id="A0A8B8NVH9"/>
<dbReference type="Proteomes" id="UP000827889">
    <property type="component" value="Chromosome 7"/>
</dbReference>
<dbReference type="InterPro" id="IPR010987">
    <property type="entry name" value="Glutathione-S-Trfase_C-like"/>
</dbReference>
<sequence length="242" mass="27531">MLDYTAPNNENTNMAKLKIIVSATSLFCTRIEWALKLKGLEYELTFEDWSKGKSELLLKSNPAHKKVPVLLDDGIVIAESKVILEYIDEKWKGGDLYPLLPQDPCERAQARFWAQFADDKCVFGTWGACCADDALEKEKAVETALESFTYLEKQIEGKKFFAGDKIGYLDLVAGWIPHWLGVMEETGGIKILDPERFPSLHEWAQNFIDIPLIKECYPPRDMLVNYSTVLLSYLRSSTPNKP</sequence>
<comment type="similarity">
    <text evidence="5">Belongs to the GST superfamily. Tau family.</text>
</comment>
<feature type="domain" description="GST C-terminal" evidence="8">
    <location>
        <begin position="103"/>
        <end position="242"/>
    </location>
</feature>
<evidence type="ECO:0000259" key="8">
    <source>
        <dbReference type="PROSITE" id="PS50405"/>
    </source>
</evidence>
<dbReference type="SUPFAM" id="SSF47616">
    <property type="entry name" value="GST C-terminal domain-like"/>
    <property type="match status" value="1"/>
</dbReference>
<evidence type="ECO:0000256" key="6">
    <source>
        <dbReference type="ARBA" id="ARBA00047960"/>
    </source>
</evidence>
<dbReference type="Pfam" id="PF00043">
    <property type="entry name" value="GST_C"/>
    <property type="match status" value="1"/>
</dbReference>
<dbReference type="GO" id="GO:0009407">
    <property type="term" value="P:toxin catabolic process"/>
    <property type="evidence" value="ECO:0007669"/>
    <property type="project" value="UniProtKB-ARBA"/>
</dbReference>
<accession>A0A8B8NVH9</accession>
<organism evidence="9 10">
    <name type="scientific">Rhodamnia argentea</name>
    <dbReference type="NCBI Taxonomy" id="178133"/>
    <lineage>
        <taxon>Eukaryota</taxon>
        <taxon>Viridiplantae</taxon>
        <taxon>Streptophyta</taxon>
        <taxon>Embryophyta</taxon>
        <taxon>Tracheophyta</taxon>
        <taxon>Spermatophyta</taxon>
        <taxon>Magnoliopsida</taxon>
        <taxon>eudicotyledons</taxon>
        <taxon>Gunneridae</taxon>
        <taxon>Pentapetalae</taxon>
        <taxon>rosids</taxon>
        <taxon>malvids</taxon>
        <taxon>Myrtales</taxon>
        <taxon>Myrtaceae</taxon>
        <taxon>Myrtoideae</taxon>
        <taxon>Myrteae</taxon>
        <taxon>Australasian group</taxon>
        <taxon>Rhodamnia</taxon>
    </lineage>
</organism>
<dbReference type="GO" id="GO:0004364">
    <property type="term" value="F:glutathione transferase activity"/>
    <property type="evidence" value="ECO:0007669"/>
    <property type="project" value="UniProtKB-EC"/>
</dbReference>
<comment type="subcellular location">
    <subcellularLocation>
        <location evidence="1">Cytoplasm</location>
        <location evidence="1">Cytosol</location>
    </subcellularLocation>
</comment>
<dbReference type="CDD" id="cd03185">
    <property type="entry name" value="GST_C_Tau"/>
    <property type="match status" value="1"/>
</dbReference>
<evidence type="ECO:0000256" key="3">
    <source>
        <dbReference type="ARBA" id="ARBA00022575"/>
    </source>
</evidence>
<proteinExistence type="inferred from homology"/>
<name>A0A8B8NVH9_9MYRT</name>
<dbReference type="PROSITE" id="PS50404">
    <property type="entry name" value="GST_NTER"/>
    <property type="match status" value="1"/>
</dbReference>
<evidence type="ECO:0000256" key="1">
    <source>
        <dbReference type="ARBA" id="ARBA00004514"/>
    </source>
</evidence>
<dbReference type="KEGG" id="rarg:115737689"/>
<evidence type="ECO:0000259" key="7">
    <source>
        <dbReference type="PROSITE" id="PS50404"/>
    </source>
</evidence>
<dbReference type="FunFam" id="1.20.1050.10:FF:000012">
    <property type="entry name" value="Tau class glutathione S-transferase"/>
    <property type="match status" value="1"/>
</dbReference>
<keyword evidence="3" id="KW-0216">Detoxification</keyword>
<dbReference type="PANTHER" id="PTHR11260:SF614">
    <property type="entry name" value="GLUTATHIONE S-TRANSFERASE"/>
    <property type="match status" value="1"/>
</dbReference>
<dbReference type="PANTHER" id="PTHR11260">
    <property type="entry name" value="GLUTATHIONE S-TRANSFERASE, GST, SUPERFAMILY, GST DOMAIN CONTAINING"/>
    <property type="match status" value="1"/>
</dbReference>
<dbReference type="InterPro" id="IPR040079">
    <property type="entry name" value="Glutathione_S-Trfase"/>
</dbReference>
<dbReference type="InterPro" id="IPR036282">
    <property type="entry name" value="Glutathione-S-Trfase_C_sf"/>
</dbReference>